<keyword evidence="2" id="KW-1185">Reference proteome</keyword>
<evidence type="ECO:0000313" key="1">
    <source>
        <dbReference type="EMBL" id="KAG0426845.1"/>
    </source>
</evidence>
<evidence type="ECO:0000313" key="2">
    <source>
        <dbReference type="Proteomes" id="UP000805193"/>
    </source>
</evidence>
<dbReference type="Proteomes" id="UP000805193">
    <property type="component" value="Unassembled WGS sequence"/>
</dbReference>
<organism evidence="1 2">
    <name type="scientific">Ixodes persulcatus</name>
    <name type="common">Taiga tick</name>
    <dbReference type="NCBI Taxonomy" id="34615"/>
    <lineage>
        <taxon>Eukaryota</taxon>
        <taxon>Metazoa</taxon>
        <taxon>Ecdysozoa</taxon>
        <taxon>Arthropoda</taxon>
        <taxon>Chelicerata</taxon>
        <taxon>Arachnida</taxon>
        <taxon>Acari</taxon>
        <taxon>Parasitiformes</taxon>
        <taxon>Ixodida</taxon>
        <taxon>Ixodoidea</taxon>
        <taxon>Ixodidae</taxon>
        <taxon>Ixodinae</taxon>
        <taxon>Ixodes</taxon>
    </lineage>
</organism>
<name>A0AC60PZY9_IXOPE</name>
<sequence>MPAVDNHLLCLWEARRSLTKRWKKQKLNRKFKARIKELTEEAAAYAAQLTDSNWIEKCNLAARQMSSRGTWRLFRSLIDLTQTRGQAQRQLRRALHGYQGTTAQLADTLCDRYLCRIEDPMVPEYEYAGRPNSDIDAPFTLHDLRAALAQMRRGTAPGRDRITVKLLTNLPDSACLHLLEYINQIFDGRPLPPEWKTSLVTFIPKPGKKVNADNLRPISLTSCAGKLMETMVRDRLFPYMEAKGLFADTMFGFRPHMSAQDVLL</sequence>
<dbReference type="EMBL" id="JABSTQ010009679">
    <property type="protein sequence ID" value="KAG0426845.1"/>
    <property type="molecule type" value="Genomic_DNA"/>
</dbReference>
<proteinExistence type="predicted"/>
<gene>
    <name evidence="1" type="ORF">HPB47_026075</name>
</gene>
<accession>A0AC60PZY9</accession>
<protein>
    <submittedName>
        <fullName evidence="1">Uncharacterized protein</fullName>
    </submittedName>
</protein>
<comment type="caution">
    <text evidence="1">The sequence shown here is derived from an EMBL/GenBank/DDBJ whole genome shotgun (WGS) entry which is preliminary data.</text>
</comment>
<reference evidence="1 2" key="1">
    <citation type="journal article" date="2020" name="Cell">
        <title>Large-Scale Comparative Analyses of Tick Genomes Elucidate Their Genetic Diversity and Vector Capacities.</title>
        <authorList>
            <consortium name="Tick Genome and Microbiome Consortium (TIGMIC)"/>
            <person name="Jia N."/>
            <person name="Wang J."/>
            <person name="Shi W."/>
            <person name="Du L."/>
            <person name="Sun Y."/>
            <person name="Zhan W."/>
            <person name="Jiang J.F."/>
            <person name="Wang Q."/>
            <person name="Zhang B."/>
            <person name="Ji P."/>
            <person name="Bell-Sakyi L."/>
            <person name="Cui X.M."/>
            <person name="Yuan T.T."/>
            <person name="Jiang B.G."/>
            <person name="Yang W.F."/>
            <person name="Lam T.T."/>
            <person name="Chang Q.C."/>
            <person name="Ding S.J."/>
            <person name="Wang X.J."/>
            <person name="Zhu J.G."/>
            <person name="Ruan X.D."/>
            <person name="Zhao L."/>
            <person name="Wei J.T."/>
            <person name="Ye R.Z."/>
            <person name="Que T.C."/>
            <person name="Du C.H."/>
            <person name="Zhou Y.H."/>
            <person name="Cheng J.X."/>
            <person name="Dai P.F."/>
            <person name="Guo W.B."/>
            <person name="Han X.H."/>
            <person name="Huang E.J."/>
            <person name="Li L.F."/>
            <person name="Wei W."/>
            <person name="Gao Y.C."/>
            <person name="Liu J.Z."/>
            <person name="Shao H.Z."/>
            <person name="Wang X."/>
            <person name="Wang C.C."/>
            <person name="Yang T.C."/>
            <person name="Huo Q.B."/>
            <person name="Li W."/>
            <person name="Chen H.Y."/>
            <person name="Chen S.E."/>
            <person name="Zhou L.G."/>
            <person name="Ni X.B."/>
            <person name="Tian J.H."/>
            <person name="Sheng Y."/>
            <person name="Liu T."/>
            <person name="Pan Y.S."/>
            <person name="Xia L.Y."/>
            <person name="Li J."/>
            <person name="Zhao F."/>
            <person name="Cao W.C."/>
        </authorList>
    </citation>
    <scope>NUCLEOTIDE SEQUENCE [LARGE SCALE GENOMIC DNA]</scope>
    <source>
        <strain evidence="1">Iper-2018</strain>
    </source>
</reference>